<dbReference type="InterPro" id="IPR031804">
    <property type="entry name" value="DUF4743"/>
</dbReference>
<evidence type="ECO:0000259" key="1">
    <source>
        <dbReference type="PROSITE" id="PS51462"/>
    </source>
</evidence>
<dbReference type="PROSITE" id="PS51462">
    <property type="entry name" value="NUDIX"/>
    <property type="match status" value="1"/>
</dbReference>
<dbReference type="PANTHER" id="PTHR13622:SF8">
    <property type="entry name" value="THIAMIN PYROPHOSPHOKINASE 1"/>
    <property type="match status" value="1"/>
</dbReference>
<feature type="domain" description="Nudix hydrolase" evidence="1">
    <location>
        <begin position="171"/>
        <end position="319"/>
    </location>
</feature>
<sequence>MARPERRPFGSRGRLVLGMAATAFSLKLGLQKGVPRGLRCMAIGAEGPLSPTVEGLLRRVRRCNNAATSLGQTRPFLVQGSTDLGMVLPEAASELARFPEVFRLTDDAVELIAGGDSVEARTLAVAGIFDRLREEARIPMLKGWRDEAWSVKPSFHSEAALVVERAAGPLLGVRAFGCHINGLVSEGGKDRLWVARRAATKQTYPSKLDHMVAGGLSHGEQPTENVIRECWEEARIPPEMSKAARSTGIISYCMVDPTGWGINKDAIFCYDLELDPAFRPVAGDGEVESFDLWDMKDVVDSLIAENDDWKPNVALVIIDMLIRRGHLAPEEAGYGRLARAVRQ</sequence>
<dbReference type="Pfam" id="PF15916">
    <property type="entry name" value="DUF4743"/>
    <property type="match status" value="1"/>
</dbReference>
<reference evidence="2" key="1">
    <citation type="submission" date="2021-02" db="EMBL/GenBank/DDBJ databases">
        <authorList>
            <person name="Dougan E. K."/>
            <person name="Rhodes N."/>
            <person name="Thang M."/>
            <person name="Chan C."/>
        </authorList>
    </citation>
    <scope>NUCLEOTIDE SEQUENCE</scope>
</reference>
<accession>A0A813HYQ3</accession>
<dbReference type="Pfam" id="PF00293">
    <property type="entry name" value="NUDIX"/>
    <property type="match status" value="1"/>
</dbReference>
<proteinExistence type="predicted"/>
<dbReference type="EMBL" id="CAJNNV010033198">
    <property type="protein sequence ID" value="CAE8642739.1"/>
    <property type="molecule type" value="Genomic_DNA"/>
</dbReference>
<evidence type="ECO:0000313" key="3">
    <source>
        <dbReference type="Proteomes" id="UP000654075"/>
    </source>
</evidence>
<dbReference type="OrthoDB" id="10261522at2759"/>
<dbReference type="SUPFAM" id="SSF55811">
    <property type="entry name" value="Nudix"/>
    <property type="match status" value="1"/>
</dbReference>
<dbReference type="GO" id="GO:0044715">
    <property type="term" value="F:8-oxo-dGDP phosphatase activity"/>
    <property type="evidence" value="ECO:0007669"/>
    <property type="project" value="TreeGrafter"/>
</dbReference>
<dbReference type="Proteomes" id="UP000654075">
    <property type="component" value="Unassembled WGS sequence"/>
</dbReference>
<dbReference type="FunFam" id="3.90.79.10:FF:000019">
    <property type="entry name" value="Thiamin pyrophosphokinase, putative"/>
    <property type="match status" value="1"/>
</dbReference>
<name>A0A813HYQ3_POLGL</name>
<keyword evidence="3" id="KW-1185">Reference proteome</keyword>
<protein>
    <recommendedName>
        <fullName evidence="1">Nudix hydrolase domain-containing protein</fullName>
    </recommendedName>
</protein>
<comment type="caution">
    <text evidence="2">The sequence shown here is derived from an EMBL/GenBank/DDBJ whole genome shotgun (WGS) entry which is preliminary data.</text>
</comment>
<dbReference type="CDD" id="cd03676">
    <property type="entry name" value="NUDIX_Tnr3_like"/>
    <property type="match status" value="1"/>
</dbReference>
<gene>
    <name evidence="2" type="ORF">PGLA1383_LOCUS57144</name>
</gene>
<dbReference type="AlphaFoldDB" id="A0A813HYQ3"/>
<dbReference type="PANTHER" id="PTHR13622">
    <property type="entry name" value="THIAMIN PYROPHOSPHOKINASE"/>
    <property type="match status" value="1"/>
</dbReference>
<dbReference type="InterPro" id="IPR000086">
    <property type="entry name" value="NUDIX_hydrolase_dom"/>
</dbReference>
<dbReference type="InterPro" id="IPR015797">
    <property type="entry name" value="NUDIX_hydrolase-like_dom_sf"/>
</dbReference>
<dbReference type="OMA" id="HRRLEYP"/>
<evidence type="ECO:0000313" key="2">
    <source>
        <dbReference type="EMBL" id="CAE8642739.1"/>
    </source>
</evidence>
<organism evidence="2 3">
    <name type="scientific">Polarella glacialis</name>
    <name type="common">Dinoflagellate</name>
    <dbReference type="NCBI Taxonomy" id="89957"/>
    <lineage>
        <taxon>Eukaryota</taxon>
        <taxon>Sar</taxon>
        <taxon>Alveolata</taxon>
        <taxon>Dinophyceae</taxon>
        <taxon>Suessiales</taxon>
        <taxon>Suessiaceae</taxon>
        <taxon>Polarella</taxon>
    </lineage>
</organism>
<dbReference type="Gene3D" id="3.90.79.10">
    <property type="entry name" value="Nucleoside Triphosphate Pyrophosphohydrolase"/>
    <property type="match status" value="1"/>
</dbReference>